<keyword evidence="1" id="KW-0732">Signal</keyword>
<feature type="chain" id="PRO_5016402984" evidence="1">
    <location>
        <begin position="20"/>
        <end position="82"/>
    </location>
</feature>
<accession>A0A316DT94</accession>
<reference evidence="2 5" key="2">
    <citation type="submission" date="2020-07" db="EMBL/GenBank/DDBJ databases">
        <title>The draft genome sequence of Maribacter polysiphoniae KCTC 22021.</title>
        <authorList>
            <person name="Mu L."/>
        </authorList>
    </citation>
    <scope>NUCLEOTIDE SEQUENCE [LARGE SCALE GENOMIC DNA]</scope>
    <source>
        <strain evidence="2 5">KCTC 22021</strain>
    </source>
</reference>
<organism evidence="3 4">
    <name type="scientific">Maribacter polysiphoniae</name>
    <dbReference type="NCBI Taxonomy" id="429344"/>
    <lineage>
        <taxon>Bacteria</taxon>
        <taxon>Pseudomonadati</taxon>
        <taxon>Bacteroidota</taxon>
        <taxon>Flavobacteriia</taxon>
        <taxon>Flavobacteriales</taxon>
        <taxon>Flavobacteriaceae</taxon>
        <taxon>Maribacter</taxon>
    </lineage>
</organism>
<proteinExistence type="predicted"/>
<protein>
    <submittedName>
        <fullName evidence="3">Uncharacterized protein</fullName>
    </submittedName>
</protein>
<comment type="caution">
    <text evidence="3">The sequence shown here is derived from an EMBL/GenBank/DDBJ whole genome shotgun (WGS) entry which is preliminary data.</text>
</comment>
<dbReference type="Proteomes" id="UP000245667">
    <property type="component" value="Unassembled WGS sequence"/>
</dbReference>
<feature type="signal peptide" evidence="1">
    <location>
        <begin position="1"/>
        <end position="19"/>
    </location>
</feature>
<dbReference type="RefSeq" id="WP_109653910.1">
    <property type="nucleotide sequence ID" value="NZ_JACWLN010000011.1"/>
</dbReference>
<evidence type="ECO:0000256" key="1">
    <source>
        <dbReference type="SAM" id="SignalP"/>
    </source>
</evidence>
<evidence type="ECO:0000313" key="5">
    <source>
        <dbReference type="Proteomes" id="UP000651837"/>
    </source>
</evidence>
<sequence>MKAIVTIIFIIFFGIAAQAQNNAQEVQVETIEMGFTITTATETKNEVKSETKTEVARLYKFKNSKIKKALSFTTKRNKAKMA</sequence>
<reference evidence="3 4" key="1">
    <citation type="submission" date="2018-05" db="EMBL/GenBank/DDBJ databases">
        <title>Genomic Encyclopedia of Archaeal and Bacterial Type Strains, Phase II (KMG-II): from individual species to whole genera.</title>
        <authorList>
            <person name="Goeker M."/>
        </authorList>
    </citation>
    <scope>NUCLEOTIDE SEQUENCE [LARGE SCALE GENOMIC DNA]</scope>
    <source>
        <strain evidence="3 4">DSM 23514</strain>
    </source>
</reference>
<evidence type="ECO:0000313" key="2">
    <source>
        <dbReference type="EMBL" id="MBD1262442.1"/>
    </source>
</evidence>
<dbReference type="AlphaFoldDB" id="A0A316DT94"/>
<gene>
    <name evidence="2" type="ORF">HZY62_17725</name>
    <name evidence="3" type="ORF">LX92_03778</name>
</gene>
<dbReference type="EMBL" id="JACWLN010000011">
    <property type="protein sequence ID" value="MBD1262442.1"/>
    <property type="molecule type" value="Genomic_DNA"/>
</dbReference>
<keyword evidence="5" id="KW-1185">Reference proteome</keyword>
<dbReference type="EMBL" id="QGGQ01000012">
    <property type="protein sequence ID" value="PWK21274.1"/>
    <property type="molecule type" value="Genomic_DNA"/>
</dbReference>
<evidence type="ECO:0000313" key="4">
    <source>
        <dbReference type="Proteomes" id="UP000245667"/>
    </source>
</evidence>
<dbReference type="Proteomes" id="UP000651837">
    <property type="component" value="Unassembled WGS sequence"/>
</dbReference>
<evidence type="ECO:0000313" key="3">
    <source>
        <dbReference type="EMBL" id="PWK21274.1"/>
    </source>
</evidence>
<name>A0A316DT94_9FLAO</name>